<keyword evidence="1" id="KW-1133">Transmembrane helix</keyword>
<dbReference type="Proteomes" id="UP000642876">
    <property type="component" value="Unassembled WGS sequence"/>
</dbReference>
<evidence type="ECO:0000313" key="2">
    <source>
        <dbReference type="EMBL" id="MBC3179776.1"/>
    </source>
</evidence>
<dbReference type="EMBL" id="JACMYE010000010">
    <property type="protein sequence ID" value="MBC3179776.1"/>
    <property type="molecule type" value="Genomic_DNA"/>
</dbReference>
<proteinExistence type="predicted"/>
<organism evidence="3 4">
    <name type="scientific">Corynebacterium lujinxingii</name>
    <dbReference type="NCBI Taxonomy" id="2763010"/>
    <lineage>
        <taxon>Bacteria</taxon>
        <taxon>Bacillati</taxon>
        <taxon>Actinomycetota</taxon>
        <taxon>Actinomycetes</taxon>
        <taxon>Mycobacteriales</taxon>
        <taxon>Corynebacteriaceae</taxon>
        <taxon>Corynebacterium</taxon>
    </lineage>
</organism>
<feature type="transmembrane region" description="Helical" evidence="1">
    <location>
        <begin position="134"/>
        <end position="156"/>
    </location>
</feature>
<dbReference type="AlphaFoldDB" id="A0A7H0K0W4"/>
<dbReference type="PANTHER" id="PTHR41282">
    <property type="entry name" value="CONSERVED TRANSMEMBRANE PROTEIN-RELATED"/>
    <property type="match status" value="1"/>
</dbReference>
<dbReference type="EMBL" id="CP061032">
    <property type="protein sequence ID" value="QNP90930.1"/>
    <property type="molecule type" value="Genomic_DNA"/>
</dbReference>
<sequence length="265" mass="28039">MRSTNPVLKNLAGDEQQAGYGYPSQTEGYAPEVSQDRPLTVDDVVTKTGITLAVIIAFAAVNFAIFIGGNAGLGSALTLVGAIGAFVVTLVHVFSRKFGSAPLTLAYAALEGLFLGGFSFVVSGWYVGSANASSLIFQAILGTIGVFIGMLVVYRTGAIRVTPRFNRMLTGAIFGVAVMAIGNLLLYLFTGENPLRGGGTMSIIFGIVCVVLAALSFLQDFDLADKMVRTNAPSQTAWGIALGLAVTLVWLYTEILRLLSYFNDR</sequence>
<protein>
    <submittedName>
        <fullName evidence="3">Bax inhibitor-1/YccA family protein</fullName>
    </submittedName>
</protein>
<keyword evidence="5" id="KW-1185">Reference proteome</keyword>
<feature type="transmembrane region" description="Helical" evidence="1">
    <location>
        <begin position="44"/>
        <end position="67"/>
    </location>
</feature>
<name>A0A7H0K0W4_9CORY</name>
<feature type="transmembrane region" description="Helical" evidence="1">
    <location>
        <begin position="105"/>
        <end position="128"/>
    </location>
</feature>
<evidence type="ECO:0000313" key="3">
    <source>
        <dbReference type="EMBL" id="QNP90930.1"/>
    </source>
</evidence>
<gene>
    <name evidence="2" type="ORF">H7348_10760</name>
    <name evidence="3" type="ORF">IAU68_03965</name>
</gene>
<evidence type="ECO:0000313" key="4">
    <source>
        <dbReference type="Proteomes" id="UP000516235"/>
    </source>
</evidence>
<reference evidence="4 5" key="1">
    <citation type="submission" date="2020-08" db="EMBL/GenBank/DDBJ databases">
        <title>novel species in genus Corynebacterium.</title>
        <authorList>
            <person name="Zhang G."/>
        </authorList>
    </citation>
    <scope>NUCLEOTIDE SEQUENCE [LARGE SCALE GENOMIC DNA]</scope>
    <source>
        <strain evidence="3">Zg-917</strain>
        <strain evidence="4 5">zg-917</strain>
    </source>
</reference>
<feature type="transmembrane region" description="Helical" evidence="1">
    <location>
        <begin position="168"/>
        <end position="189"/>
    </location>
</feature>
<dbReference type="InterPro" id="IPR010539">
    <property type="entry name" value="BaxI_1-like"/>
</dbReference>
<evidence type="ECO:0000313" key="5">
    <source>
        <dbReference type="Proteomes" id="UP000642876"/>
    </source>
</evidence>
<dbReference type="Pfam" id="PF12811">
    <property type="entry name" value="BaxI_1"/>
    <property type="match status" value="1"/>
</dbReference>
<feature type="transmembrane region" description="Helical" evidence="1">
    <location>
        <begin position="201"/>
        <end position="218"/>
    </location>
</feature>
<keyword evidence="1" id="KW-0812">Transmembrane</keyword>
<feature type="transmembrane region" description="Helical" evidence="1">
    <location>
        <begin position="73"/>
        <end position="93"/>
    </location>
</feature>
<feature type="transmembrane region" description="Helical" evidence="1">
    <location>
        <begin position="238"/>
        <end position="259"/>
    </location>
</feature>
<dbReference type="PANTHER" id="PTHR41282:SF1">
    <property type="entry name" value="CONSERVED TRANSMEMBRANE PROTEIN-RELATED"/>
    <property type="match status" value="1"/>
</dbReference>
<evidence type="ECO:0000256" key="1">
    <source>
        <dbReference type="SAM" id="Phobius"/>
    </source>
</evidence>
<dbReference type="RefSeq" id="WP_171193615.1">
    <property type="nucleotide sequence ID" value="NZ_CP061032.1"/>
</dbReference>
<dbReference type="PIRSF" id="PIRSF009160">
    <property type="entry name" value="UCP009160"/>
    <property type="match status" value="1"/>
</dbReference>
<accession>A0A7H0K0W4</accession>
<keyword evidence="1" id="KW-0472">Membrane</keyword>
<dbReference type="KEGG" id="cluj:IAU68_03965"/>
<dbReference type="Proteomes" id="UP000516235">
    <property type="component" value="Chromosome"/>
</dbReference>